<dbReference type="InterPro" id="IPR014905">
    <property type="entry name" value="HIRAN"/>
</dbReference>
<dbReference type="GO" id="GO:0003676">
    <property type="term" value="F:nucleic acid binding"/>
    <property type="evidence" value="ECO:0007669"/>
    <property type="project" value="InterPro"/>
</dbReference>
<dbReference type="SMART" id="SM00910">
    <property type="entry name" value="HIRAN"/>
    <property type="match status" value="1"/>
</dbReference>
<name>A0A4U0R4G9_9RHOB</name>
<dbReference type="GO" id="GO:0008270">
    <property type="term" value="F:zinc ion binding"/>
    <property type="evidence" value="ECO:0007669"/>
    <property type="project" value="InterPro"/>
</dbReference>
<accession>A0A4U0R4G9</accession>
<reference evidence="4 5" key="1">
    <citation type="submission" date="2019-04" db="EMBL/GenBank/DDBJ databases">
        <authorList>
            <person name="Li J."/>
        </authorList>
    </citation>
    <scope>NUCLEOTIDE SEQUENCE [LARGE SCALE GENOMIC DNA]</scope>
    <source>
        <strain evidence="4 5">KCTC 42687</strain>
    </source>
</reference>
<dbReference type="AlphaFoldDB" id="A0A4U0R4G9"/>
<dbReference type="Pfam" id="PF08797">
    <property type="entry name" value="HIRAN"/>
    <property type="match status" value="1"/>
</dbReference>
<sequence>MGLLDFLFGKKAAKHARRAMKLALPSKGGPAHRKPRSDGPDTALKWATFQNPISRPEGLVRLGATSEVAGTHHRLDAAKAAVAALSRHKEVRSDLFREPNNPHDSNAVQVYIWTKFLDGELIGYLPRDQALALSRYPAEMPISCEISSIRTDGLQYFVKLIVLVPPKQERVRRGWER</sequence>
<dbReference type="Gene3D" id="3.30.70.2330">
    <property type="match status" value="1"/>
</dbReference>
<evidence type="ECO:0000259" key="3">
    <source>
        <dbReference type="SMART" id="SM00910"/>
    </source>
</evidence>
<keyword evidence="5" id="KW-1185">Reference proteome</keyword>
<dbReference type="EMBL" id="SUNI01000025">
    <property type="protein sequence ID" value="TJZ89803.1"/>
    <property type="molecule type" value="Genomic_DNA"/>
</dbReference>
<keyword evidence="1" id="KW-0479">Metal-binding</keyword>
<evidence type="ECO:0000256" key="2">
    <source>
        <dbReference type="ARBA" id="ARBA00022801"/>
    </source>
</evidence>
<dbReference type="Proteomes" id="UP000309747">
    <property type="component" value="Unassembled WGS sequence"/>
</dbReference>
<evidence type="ECO:0000256" key="1">
    <source>
        <dbReference type="ARBA" id="ARBA00022723"/>
    </source>
</evidence>
<evidence type="ECO:0000313" key="4">
    <source>
        <dbReference type="EMBL" id="TJZ89803.1"/>
    </source>
</evidence>
<protein>
    <recommendedName>
        <fullName evidence="3">HIRAN domain-containing protein</fullName>
    </recommendedName>
</protein>
<proteinExistence type="predicted"/>
<feature type="domain" description="HIRAN" evidence="3">
    <location>
        <begin position="62"/>
        <end position="170"/>
    </location>
</feature>
<organism evidence="4 5">
    <name type="scientific">Paracoccus gahaiensis</name>
    <dbReference type="NCBI Taxonomy" id="1706839"/>
    <lineage>
        <taxon>Bacteria</taxon>
        <taxon>Pseudomonadati</taxon>
        <taxon>Pseudomonadota</taxon>
        <taxon>Alphaproteobacteria</taxon>
        <taxon>Rhodobacterales</taxon>
        <taxon>Paracoccaceae</taxon>
        <taxon>Paracoccus</taxon>
    </lineage>
</organism>
<dbReference type="RefSeq" id="WP_136887406.1">
    <property type="nucleotide sequence ID" value="NZ_SUNI01000025.1"/>
</dbReference>
<keyword evidence="2" id="KW-0378">Hydrolase</keyword>
<dbReference type="GO" id="GO:0016818">
    <property type="term" value="F:hydrolase activity, acting on acid anhydrides, in phosphorus-containing anhydrides"/>
    <property type="evidence" value="ECO:0007669"/>
    <property type="project" value="InterPro"/>
</dbReference>
<gene>
    <name evidence="4" type="ORF">FA743_17665</name>
</gene>
<comment type="caution">
    <text evidence="4">The sequence shown here is derived from an EMBL/GenBank/DDBJ whole genome shotgun (WGS) entry which is preliminary data.</text>
</comment>
<dbReference type="OrthoDB" id="8446608at2"/>
<evidence type="ECO:0000313" key="5">
    <source>
        <dbReference type="Proteomes" id="UP000309747"/>
    </source>
</evidence>